<dbReference type="OrthoDB" id="10355889at2759"/>
<evidence type="ECO:0000256" key="2">
    <source>
        <dbReference type="SAM" id="MobiDB-lite"/>
    </source>
</evidence>
<feature type="region of interest" description="Disordered" evidence="2">
    <location>
        <begin position="797"/>
        <end position="819"/>
    </location>
</feature>
<evidence type="ECO:0000313" key="3">
    <source>
        <dbReference type="EMBL" id="KAF4693425.1"/>
    </source>
</evidence>
<dbReference type="EMBL" id="JABANP010000045">
    <property type="protein sequence ID" value="KAF4693425.1"/>
    <property type="molecule type" value="Genomic_DNA"/>
</dbReference>
<feature type="compositionally biased region" description="Acidic residues" evidence="2">
    <location>
        <begin position="735"/>
        <end position="749"/>
    </location>
</feature>
<feature type="coiled-coil region" evidence="1">
    <location>
        <begin position="509"/>
        <end position="557"/>
    </location>
</feature>
<evidence type="ECO:0000313" key="4">
    <source>
        <dbReference type="Proteomes" id="UP000541610"/>
    </source>
</evidence>
<accession>A0A7J6PBD3</accession>
<feature type="compositionally biased region" description="Basic and acidic residues" evidence="2">
    <location>
        <begin position="439"/>
        <end position="450"/>
    </location>
</feature>
<feature type="compositionally biased region" description="Basic and acidic residues" evidence="2">
    <location>
        <begin position="797"/>
        <end position="806"/>
    </location>
</feature>
<organism evidence="3 4">
    <name type="scientific">Perkinsus olseni</name>
    <name type="common">Perkinsus atlanticus</name>
    <dbReference type="NCBI Taxonomy" id="32597"/>
    <lineage>
        <taxon>Eukaryota</taxon>
        <taxon>Sar</taxon>
        <taxon>Alveolata</taxon>
        <taxon>Perkinsozoa</taxon>
        <taxon>Perkinsea</taxon>
        <taxon>Perkinsida</taxon>
        <taxon>Perkinsidae</taxon>
        <taxon>Perkinsus</taxon>
    </lineage>
</organism>
<feature type="compositionally biased region" description="Basic and acidic residues" evidence="2">
    <location>
        <begin position="460"/>
        <end position="480"/>
    </location>
</feature>
<reference evidence="3 4" key="1">
    <citation type="submission" date="2020-04" db="EMBL/GenBank/DDBJ databases">
        <title>Perkinsus olseni comparative genomics.</title>
        <authorList>
            <person name="Bogema D.R."/>
        </authorList>
    </citation>
    <scope>NUCLEOTIDE SEQUENCE [LARGE SCALE GENOMIC DNA]</scope>
    <source>
        <strain evidence="3">00978-12</strain>
    </source>
</reference>
<feature type="coiled-coil region" evidence="1">
    <location>
        <begin position="103"/>
        <end position="212"/>
    </location>
</feature>
<feature type="compositionally biased region" description="Low complexity" evidence="2">
    <location>
        <begin position="565"/>
        <end position="579"/>
    </location>
</feature>
<protein>
    <submittedName>
        <fullName evidence="3">Uncharacterized protein</fullName>
    </submittedName>
</protein>
<comment type="caution">
    <text evidence="3">The sequence shown here is derived from an EMBL/GenBank/DDBJ whole genome shotgun (WGS) entry which is preliminary data.</text>
</comment>
<gene>
    <name evidence="3" type="ORF">FOZ60_010845</name>
</gene>
<keyword evidence="1" id="KW-0175">Coiled coil</keyword>
<sequence length="846" mass="95163">MSPHAFGWSSFGESTTDEDDDEVLGRLPQFEVLARKCEPKPWYRLLADHPDRPKTLYWLEKRVVCLEEQLNEYSASSDGTSIGAAFLQSADYHATCLRYIDRLEEMTEKHRKALRRVSSLEDTLREYEERERMAEEDLTSRRLEDRIAIRTLSLENEQLRVHRKELEESLEECRGFGEGNGRGSSETGAEWRTREEQLNEKLRETADGLSRAQGDNRKVLDFLQGSTEQYIADATEWKRTLQSLSSQVKEIDYERAKAAEMIRGLEESIELRVKEWRDVEARLRREADSGREKSEVMVAEAARWRKKLVGVEEARTVAESNLATIRLEFTRRERELLGELSAVTTELADTKEELAQTLDTLNSVDVDEESNHPYLQFGVPVMGPRKLRGEVLCVGCRNRLVYAGYGSRSAGDVPPKLGEVVEDFLLDYDGAKQRIKLRRNLDRAHHEADRRKGHRGGRPMSREDSREARTRPCTREVATPERPVRVRKGVVMPLDVIVSRTVRESAEFLQTAQRTIDSQKEDLAKQRAELERRKSDLARRERRYKMKKRKMRRLLREIQSLGVSLDSSGSEMSAGSGSELSDDVAAAQKRRKRSSGVRSRTPVSNNNRPKKRKTLGEGGDSRKTDSSVAPVTAGEGSPGAVDPAALQEEKEARAAGAFSSEDGKVLWNKRSRAWIASWKDEATGSLRTKSFNPRKKYEGNVQAARDDAIVFLAQRPRAKSPASSDPMKKESSSLGEDEEEEEEMADEDESPKVQLDDDTGGMVAQEPESSGGGVVDLGAAGELGSSFRRCIDSTGKADDIGAEEQHTWSPVGRPLGVDEPQVEVVECSLVSSSSSSDVSPRRDDLL</sequence>
<dbReference type="AlphaFoldDB" id="A0A7J6PBD3"/>
<name>A0A7J6PBD3_PEROL</name>
<feature type="region of interest" description="Disordered" evidence="2">
    <location>
        <begin position="1"/>
        <end position="21"/>
    </location>
</feature>
<feature type="region of interest" description="Disordered" evidence="2">
    <location>
        <begin position="712"/>
        <end position="779"/>
    </location>
</feature>
<feature type="region of interest" description="Disordered" evidence="2">
    <location>
        <begin position="439"/>
        <end position="480"/>
    </location>
</feature>
<feature type="region of interest" description="Disordered" evidence="2">
    <location>
        <begin position="679"/>
        <end position="699"/>
    </location>
</feature>
<dbReference type="Gene3D" id="1.20.5.2050">
    <property type="match status" value="1"/>
</dbReference>
<proteinExistence type="predicted"/>
<dbReference type="Proteomes" id="UP000541610">
    <property type="component" value="Unassembled WGS sequence"/>
</dbReference>
<evidence type="ECO:0000256" key="1">
    <source>
        <dbReference type="SAM" id="Coils"/>
    </source>
</evidence>
<feature type="region of interest" description="Disordered" evidence="2">
    <location>
        <begin position="565"/>
        <end position="663"/>
    </location>
</feature>